<dbReference type="Gene3D" id="3.10.20.340">
    <property type="entry name" value="ArgJ beta chain, C-terminal domain"/>
    <property type="match status" value="1"/>
</dbReference>
<comment type="similarity">
    <text evidence="2 11">Belongs to the ArgJ family.</text>
</comment>
<feature type="binding site" evidence="11">
    <location>
        <position position="413"/>
    </location>
    <ligand>
        <name>substrate</name>
    </ligand>
</feature>
<feature type="binding site" evidence="11">
    <location>
        <position position="285"/>
    </location>
    <ligand>
        <name>substrate</name>
    </ligand>
</feature>
<dbReference type="EC" id="2.3.1.1" evidence="11"/>
<keyword evidence="13" id="KW-1185">Reference proteome</keyword>
<evidence type="ECO:0000256" key="8">
    <source>
        <dbReference type="ARBA" id="ARBA00022813"/>
    </source>
</evidence>
<dbReference type="SUPFAM" id="SSF56266">
    <property type="entry name" value="DmpA/ArgJ-like"/>
    <property type="match status" value="1"/>
</dbReference>
<dbReference type="AlphaFoldDB" id="A0A1T4QM00"/>
<dbReference type="GO" id="GO:0004042">
    <property type="term" value="F:L-glutamate N-acetyltransferase activity"/>
    <property type="evidence" value="ECO:0007669"/>
    <property type="project" value="UniProtKB-UniRule"/>
</dbReference>
<feature type="site" description="Involved in the stabilization of negative charge on the oxyanion by the formation of the oxyanion hole" evidence="11">
    <location>
        <position position="122"/>
    </location>
</feature>
<evidence type="ECO:0000256" key="7">
    <source>
        <dbReference type="ARBA" id="ARBA00022679"/>
    </source>
</evidence>
<feature type="active site" description="Nucleophile" evidence="11">
    <location>
        <position position="195"/>
    </location>
</feature>
<dbReference type="HAMAP" id="MF_01106">
    <property type="entry name" value="ArgJ"/>
    <property type="match status" value="1"/>
</dbReference>
<dbReference type="CDD" id="cd02152">
    <property type="entry name" value="OAT"/>
    <property type="match status" value="1"/>
</dbReference>
<comment type="function">
    <text evidence="11">Catalyzes two activities which are involved in the cyclic version of arginine biosynthesis: the synthesis of N-acetylglutamate from glutamate and acetyl-CoA as the acetyl donor, and of ornithine by transacetylation between N(2)-acetylornithine and glutamate.</text>
</comment>
<dbReference type="InterPro" id="IPR016117">
    <property type="entry name" value="ArgJ-like_dom_sf"/>
</dbReference>
<dbReference type="FunFam" id="3.10.20.340:FF:000003">
    <property type="entry name" value="Arginine biosynthesis bifunctional protein ArgJ"/>
    <property type="match status" value="1"/>
</dbReference>
<dbReference type="Proteomes" id="UP000190135">
    <property type="component" value="Unassembled WGS sequence"/>
</dbReference>
<dbReference type="UniPathway" id="UPA00068">
    <property type="reaction ID" value="UER00106"/>
</dbReference>
<evidence type="ECO:0000256" key="4">
    <source>
        <dbReference type="ARBA" id="ARBA00022490"/>
    </source>
</evidence>
<dbReference type="NCBIfam" id="NF003802">
    <property type="entry name" value="PRK05388.1"/>
    <property type="match status" value="1"/>
</dbReference>
<keyword evidence="6 11" id="KW-0028">Amino-acid biosynthesis</keyword>
<evidence type="ECO:0000256" key="6">
    <source>
        <dbReference type="ARBA" id="ARBA00022605"/>
    </source>
</evidence>
<dbReference type="NCBIfam" id="TIGR00120">
    <property type="entry name" value="ArgJ"/>
    <property type="match status" value="1"/>
</dbReference>
<keyword evidence="10 11" id="KW-0012">Acyltransferase</keyword>
<dbReference type="GO" id="GO:0005737">
    <property type="term" value="C:cytoplasm"/>
    <property type="evidence" value="ECO:0007669"/>
    <property type="project" value="UniProtKB-SubCell"/>
</dbReference>
<dbReference type="EC" id="2.3.1.35" evidence="11"/>
<gene>
    <name evidence="11" type="primary">argJ</name>
    <name evidence="12" type="ORF">SAMN05428963_105125</name>
</gene>
<dbReference type="STRING" id="1365950.SAMN05428963_105125"/>
<evidence type="ECO:0000256" key="9">
    <source>
        <dbReference type="ARBA" id="ARBA00023268"/>
    </source>
</evidence>
<accession>A0A1T4QM00</accession>
<feature type="site" description="Cleavage; by autolysis" evidence="11">
    <location>
        <begin position="194"/>
        <end position="195"/>
    </location>
</feature>
<dbReference type="EMBL" id="FUXL01000005">
    <property type="protein sequence ID" value="SKA04734.1"/>
    <property type="molecule type" value="Genomic_DNA"/>
</dbReference>
<protein>
    <recommendedName>
        <fullName evidence="11">Arginine biosynthesis bifunctional protein ArgJ</fullName>
    </recommendedName>
    <domain>
        <recommendedName>
            <fullName evidence="11">Glutamate N-acetyltransferase</fullName>
            <ecNumber evidence="11">2.3.1.35</ecNumber>
        </recommendedName>
        <alternativeName>
            <fullName evidence="11">Ornithine acetyltransferase</fullName>
            <shortName evidence="11">OATase</shortName>
        </alternativeName>
        <alternativeName>
            <fullName evidence="11">Ornithine transacetylase</fullName>
        </alternativeName>
    </domain>
    <domain>
        <recommendedName>
            <fullName evidence="11">Amino-acid acetyltransferase</fullName>
            <ecNumber evidence="11">2.3.1.1</ecNumber>
        </recommendedName>
        <alternativeName>
            <fullName evidence="11">N-acetylglutamate synthase</fullName>
            <shortName evidence="11">AGSase</shortName>
        </alternativeName>
    </domain>
    <component>
        <recommendedName>
            <fullName evidence="11">Arginine biosynthesis bifunctional protein ArgJ alpha chain</fullName>
        </recommendedName>
    </component>
    <component>
        <recommendedName>
            <fullName evidence="11">Arginine biosynthesis bifunctional protein ArgJ beta chain</fullName>
        </recommendedName>
    </component>
</protein>
<proteinExistence type="inferred from homology"/>
<keyword evidence="5 11" id="KW-0055">Arginine biosynthesis</keyword>
<comment type="pathway">
    <text evidence="11">Amino-acid biosynthesis; L-arginine biosynthesis; L-ornithine and N-acetyl-L-glutamate from L-glutamate and N(2)-acetyl-L-ornithine (cyclic): step 1/1.</text>
</comment>
<organism evidence="12 13">
    <name type="scientific">Consotaella salsifontis</name>
    <dbReference type="NCBI Taxonomy" id="1365950"/>
    <lineage>
        <taxon>Bacteria</taxon>
        <taxon>Pseudomonadati</taxon>
        <taxon>Pseudomonadota</taxon>
        <taxon>Alphaproteobacteria</taxon>
        <taxon>Hyphomicrobiales</taxon>
        <taxon>Aurantimonadaceae</taxon>
        <taxon>Consotaella</taxon>
    </lineage>
</organism>
<feature type="binding site" evidence="11">
    <location>
        <position position="184"/>
    </location>
    <ligand>
        <name>substrate</name>
    </ligand>
</feature>
<evidence type="ECO:0000313" key="12">
    <source>
        <dbReference type="EMBL" id="SKA04734.1"/>
    </source>
</evidence>
<comment type="subcellular location">
    <subcellularLocation>
        <location evidence="1 11">Cytoplasm</location>
    </subcellularLocation>
</comment>
<name>A0A1T4QM00_9HYPH</name>
<dbReference type="Gene3D" id="3.60.70.12">
    <property type="entry name" value="L-amino peptidase D-ALA esterase/amidase"/>
    <property type="match status" value="1"/>
</dbReference>
<dbReference type="Pfam" id="PF01960">
    <property type="entry name" value="ArgJ"/>
    <property type="match status" value="1"/>
</dbReference>
<keyword evidence="4 11" id="KW-0963">Cytoplasm</keyword>
<feature type="site" description="Involved in the stabilization of negative charge on the oxyanion by the formation of the oxyanion hole" evidence="11">
    <location>
        <position position="121"/>
    </location>
</feature>
<reference evidence="12 13" key="1">
    <citation type="submission" date="2017-02" db="EMBL/GenBank/DDBJ databases">
        <authorList>
            <person name="Peterson S.W."/>
        </authorList>
    </citation>
    <scope>NUCLEOTIDE SEQUENCE [LARGE SCALE GENOMIC DNA]</scope>
    <source>
        <strain evidence="12 13">USBA 369</strain>
    </source>
</reference>
<dbReference type="OrthoDB" id="9804242at2"/>
<comment type="catalytic activity">
    <reaction evidence="11">
        <text>L-glutamate + acetyl-CoA = N-acetyl-L-glutamate + CoA + H(+)</text>
        <dbReference type="Rhea" id="RHEA:24292"/>
        <dbReference type="ChEBI" id="CHEBI:15378"/>
        <dbReference type="ChEBI" id="CHEBI:29985"/>
        <dbReference type="ChEBI" id="CHEBI:44337"/>
        <dbReference type="ChEBI" id="CHEBI:57287"/>
        <dbReference type="ChEBI" id="CHEBI:57288"/>
        <dbReference type="EC" id="2.3.1.1"/>
    </reaction>
</comment>
<dbReference type="InterPro" id="IPR002813">
    <property type="entry name" value="Arg_biosynth_ArgJ"/>
</dbReference>
<evidence type="ECO:0000256" key="11">
    <source>
        <dbReference type="HAMAP-Rule" id="MF_01106"/>
    </source>
</evidence>
<dbReference type="RefSeq" id="WP_078708034.1">
    <property type="nucleotide sequence ID" value="NZ_FUXL01000005.1"/>
</dbReference>
<evidence type="ECO:0000256" key="5">
    <source>
        <dbReference type="ARBA" id="ARBA00022571"/>
    </source>
</evidence>
<comment type="catalytic activity">
    <reaction evidence="11">
        <text>N(2)-acetyl-L-ornithine + L-glutamate = N-acetyl-L-glutamate + L-ornithine</text>
        <dbReference type="Rhea" id="RHEA:15349"/>
        <dbReference type="ChEBI" id="CHEBI:29985"/>
        <dbReference type="ChEBI" id="CHEBI:44337"/>
        <dbReference type="ChEBI" id="CHEBI:46911"/>
        <dbReference type="ChEBI" id="CHEBI:57805"/>
        <dbReference type="EC" id="2.3.1.35"/>
    </reaction>
</comment>
<dbReference type="GO" id="GO:0006592">
    <property type="term" value="P:ornithine biosynthetic process"/>
    <property type="evidence" value="ECO:0007669"/>
    <property type="project" value="TreeGrafter"/>
</dbReference>
<dbReference type="FunFam" id="3.60.70.12:FF:000001">
    <property type="entry name" value="Arginine biosynthesis bifunctional protein ArgJ, chloroplastic"/>
    <property type="match status" value="1"/>
</dbReference>
<evidence type="ECO:0000313" key="13">
    <source>
        <dbReference type="Proteomes" id="UP000190135"/>
    </source>
</evidence>
<dbReference type="PANTHER" id="PTHR23100:SF0">
    <property type="entry name" value="ARGININE BIOSYNTHESIS BIFUNCTIONAL PROTEIN ARGJ, MITOCHONDRIAL"/>
    <property type="match status" value="1"/>
</dbReference>
<dbReference type="InterPro" id="IPR042195">
    <property type="entry name" value="ArgJ_beta_C"/>
</dbReference>
<sequence>MSGSTSPLAPKSFAVLPPIEGARMATAAAGIKYKGRTDLMMMVFDRPATVAGVFTRSKCPSAPVDFCRESLKGGVARALVVNSGNANAFTGKKGVQATAMTAEAAARAAGCATSDVFLASTGVIGEPLDAGKFSGLLAGLVQDASEDRWRAAGEAIMTTDTYPKLATRTASIDGVAVTINGIAKGAGMIAPDMATMLSFVVTDAPIAARALQAMLAEAVEPSFNSVTVDSDTSTSDTLLVFATCAAEHRGAGAVSDAGDERAASFKAALTDLLLDLARQVARDGEGARKAVVVEVEGAVDDRSAKRIALAIANSPLVKTAVAGEDANWGRVVMAVGKAGEPAERDRLAIWFGDVRVAFGGERDPDYSEAAASAVMQKDEIVVRVDLGLGDGRWTVYGCDLTKEYVAINGDYRS</sequence>
<feature type="binding site" evidence="11">
    <location>
        <position position="408"/>
    </location>
    <ligand>
        <name>substrate</name>
    </ligand>
</feature>
<feature type="chain" id="PRO_5023371010" description="Arginine biosynthesis bifunctional protein ArgJ alpha chain" evidence="11">
    <location>
        <begin position="1"/>
        <end position="194"/>
    </location>
</feature>
<feature type="binding site" evidence="11">
    <location>
        <position position="158"/>
    </location>
    <ligand>
        <name>substrate</name>
    </ligand>
</feature>
<comment type="subunit">
    <text evidence="3 11">Heterotetramer of two alpha and two beta chains.</text>
</comment>
<feature type="binding site" evidence="11">
    <location>
        <position position="195"/>
    </location>
    <ligand>
        <name>substrate</name>
    </ligand>
</feature>
<comment type="pathway">
    <text evidence="11">Amino-acid biosynthesis; L-arginine biosynthesis; N(2)-acetyl-L-ornithine from L-glutamate: step 1/4.</text>
</comment>
<evidence type="ECO:0000256" key="1">
    <source>
        <dbReference type="ARBA" id="ARBA00004496"/>
    </source>
</evidence>
<keyword evidence="9 11" id="KW-0511">Multifunctional enzyme</keyword>
<evidence type="ECO:0000256" key="3">
    <source>
        <dbReference type="ARBA" id="ARBA00011475"/>
    </source>
</evidence>
<dbReference type="GO" id="GO:0004358">
    <property type="term" value="F:L-glutamate N-acetyltransferase activity, acting on acetyl-L-ornithine as donor"/>
    <property type="evidence" value="ECO:0007669"/>
    <property type="project" value="UniProtKB-UniRule"/>
</dbReference>
<dbReference type="PANTHER" id="PTHR23100">
    <property type="entry name" value="ARGININE BIOSYNTHESIS BIFUNCTIONAL PROTEIN ARGJ"/>
    <property type="match status" value="1"/>
</dbReference>
<keyword evidence="7 11" id="KW-0808">Transferase</keyword>
<keyword evidence="8 11" id="KW-0068">Autocatalytic cleavage</keyword>
<feature type="chain" id="PRO_5023371009" description="Arginine biosynthesis bifunctional protein ArgJ beta chain" evidence="11">
    <location>
        <begin position="195"/>
        <end position="413"/>
    </location>
</feature>
<evidence type="ECO:0000256" key="2">
    <source>
        <dbReference type="ARBA" id="ARBA00006774"/>
    </source>
</evidence>
<dbReference type="GO" id="GO:0006526">
    <property type="term" value="P:L-arginine biosynthetic process"/>
    <property type="evidence" value="ECO:0007669"/>
    <property type="project" value="UniProtKB-UniRule"/>
</dbReference>
<evidence type="ECO:0000256" key="10">
    <source>
        <dbReference type="ARBA" id="ARBA00023315"/>
    </source>
</evidence>